<dbReference type="STRING" id="1449350.OCH239_19700"/>
<dbReference type="PATRIC" id="fig|1449350.3.peg.1846"/>
<protein>
    <submittedName>
        <fullName evidence="4">Chemotaxis protein CheY</fullName>
    </submittedName>
</protein>
<keyword evidence="5" id="KW-1185">Reference proteome</keyword>
<name>X7EIQ1_9RHOB</name>
<dbReference type="OrthoDB" id="9811749at2"/>
<dbReference type="InterPro" id="IPR052016">
    <property type="entry name" value="Bact_Sigma-Reg"/>
</dbReference>
<dbReference type="SMART" id="SM00448">
    <property type="entry name" value="REC"/>
    <property type="match status" value="1"/>
</dbReference>
<feature type="modified residue" description="4-aspartylphosphate" evidence="2">
    <location>
        <position position="70"/>
    </location>
</feature>
<dbReference type="InterPro" id="IPR011006">
    <property type="entry name" value="CheY-like_superfamily"/>
</dbReference>
<gene>
    <name evidence="4" type="ORF">OCH239_19700</name>
</gene>
<dbReference type="Gene3D" id="3.40.50.2300">
    <property type="match status" value="1"/>
</dbReference>
<dbReference type="GO" id="GO:0016791">
    <property type="term" value="F:phosphatase activity"/>
    <property type="evidence" value="ECO:0007669"/>
    <property type="project" value="TreeGrafter"/>
</dbReference>
<reference evidence="4 5" key="1">
    <citation type="submission" date="2014-01" db="EMBL/GenBank/DDBJ databases">
        <title>Roseivivax halodurans JCM 10272 Genome Sequencing.</title>
        <authorList>
            <person name="Lai Q."/>
            <person name="Li G."/>
            <person name="Shao Z."/>
        </authorList>
    </citation>
    <scope>NUCLEOTIDE SEQUENCE [LARGE SCALE GENOMIC DNA]</scope>
    <source>
        <strain evidence="4 5">JCM 10272</strain>
    </source>
</reference>
<proteinExistence type="predicted"/>
<evidence type="ECO:0000313" key="4">
    <source>
        <dbReference type="EMBL" id="ETX15023.1"/>
    </source>
</evidence>
<evidence type="ECO:0000256" key="1">
    <source>
        <dbReference type="ARBA" id="ARBA00022801"/>
    </source>
</evidence>
<dbReference type="SMART" id="SM00331">
    <property type="entry name" value="PP2C_SIG"/>
    <property type="match status" value="1"/>
</dbReference>
<feature type="domain" description="Response regulatory" evidence="3">
    <location>
        <begin position="21"/>
        <end position="137"/>
    </location>
</feature>
<sequence length="425" mass="46495">MIGLSRQVRQTTEAAPGAALRIMVVDDSAGQRLMLSRLLGRWGYAVTEARDGHEALALLTDHPQDIILSDWMMPGIDGLEFCRRFRDASGHGFGYFILLTSRSEKEEVAQGLDAGADDFLTKPVNTSELRARINAGGRIVEMQRALMEQTEVITATLAELQEAHAAIERDLRQARKIQQALVPERHRDFGAASVSLLCKPCGHVGGDLVGMFSPGRDRIAFYALDVSGHGITSAMVTARVASYLNPVFADDNIALERKSERSDAMRQPDEVVWHLNQRLVADPGVDEYLTMVYATIDLAAAEIRFVQAGHPPPLLIPAAAPPCFVGTAGLPVGLIGEVRHETTALRLSPGDRLLLYSDGFTEAMTRTGDMLGEEGLMRLVSECGDARGTEFLDDLFWRLTQEMPVQSRLDDDVSAALLEYGPPAR</sequence>
<dbReference type="InterPro" id="IPR001789">
    <property type="entry name" value="Sig_transdc_resp-reg_receiver"/>
</dbReference>
<accession>X7EIQ1</accession>
<dbReference type="Pfam" id="PF07228">
    <property type="entry name" value="SpoIIE"/>
    <property type="match status" value="1"/>
</dbReference>
<dbReference type="PROSITE" id="PS50110">
    <property type="entry name" value="RESPONSE_REGULATORY"/>
    <property type="match status" value="1"/>
</dbReference>
<dbReference type="RefSeq" id="WP_037261248.1">
    <property type="nucleotide sequence ID" value="NZ_JALZ01000007.1"/>
</dbReference>
<dbReference type="Gene3D" id="3.60.40.10">
    <property type="entry name" value="PPM-type phosphatase domain"/>
    <property type="match status" value="1"/>
</dbReference>
<dbReference type="GO" id="GO:0000160">
    <property type="term" value="P:phosphorelay signal transduction system"/>
    <property type="evidence" value="ECO:0007669"/>
    <property type="project" value="InterPro"/>
</dbReference>
<evidence type="ECO:0000256" key="2">
    <source>
        <dbReference type="PROSITE-ProRule" id="PRU00169"/>
    </source>
</evidence>
<keyword evidence="2" id="KW-0597">Phosphoprotein</keyword>
<dbReference type="PANTHER" id="PTHR43156">
    <property type="entry name" value="STAGE II SPORULATION PROTEIN E-RELATED"/>
    <property type="match status" value="1"/>
</dbReference>
<dbReference type="Proteomes" id="UP000022447">
    <property type="component" value="Unassembled WGS sequence"/>
</dbReference>
<dbReference type="SUPFAM" id="SSF52172">
    <property type="entry name" value="CheY-like"/>
    <property type="match status" value="1"/>
</dbReference>
<dbReference type="eggNOG" id="COG3706">
    <property type="taxonomic scope" value="Bacteria"/>
</dbReference>
<dbReference type="PANTHER" id="PTHR43156:SF2">
    <property type="entry name" value="STAGE II SPORULATION PROTEIN E"/>
    <property type="match status" value="1"/>
</dbReference>
<dbReference type="Pfam" id="PF00072">
    <property type="entry name" value="Response_reg"/>
    <property type="match status" value="1"/>
</dbReference>
<dbReference type="InterPro" id="IPR036457">
    <property type="entry name" value="PPM-type-like_dom_sf"/>
</dbReference>
<dbReference type="eggNOG" id="COG2208">
    <property type="taxonomic scope" value="Bacteria"/>
</dbReference>
<comment type="caution">
    <text evidence="4">The sequence shown here is derived from an EMBL/GenBank/DDBJ whole genome shotgun (WGS) entry which is preliminary data.</text>
</comment>
<dbReference type="AlphaFoldDB" id="X7EIQ1"/>
<evidence type="ECO:0000259" key="3">
    <source>
        <dbReference type="PROSITE" id="PS50110"/>
    </source>
</evidence>
<dbReference type="InterPro" id="IPR001932">
    <property type="entry name" value="PPM-type_phosphatase-like_dom"/>
</dbReference>
<organism evidence="4 5">
    <name type="scientific">Roseivivax halodurans JCM 10272</name>
    <dbReference type="NCBI Taxonomy" id="1449350"/>
    <lineage>
        <taxon>Bacteria</taxon>
        <taxon>Pseudomonadati</taxon>
        <taxon>Pseudomonadota</taxon>
        <taxon>Alphaproteobacteria</taxon>
        <taxon>Rhodobacterales</taxon>
        <taxon>Roseobacteraceae</taxon>
        <taxon>Roseivivax</taxon>
    </lineage>
</organism>
<keyword evidence="1" id="KW-0378">Hydrolase</keyword>
<evidence type="ECO:0000313" key="5">
    <source>
        <dbReference type="Proteomes" id="UP000022447"/>
    </source>
</evidence>
<dbReference type="EMBL" id="JALZ01000007">
    <property type="protein sequence ID" value="ETX15023.1"/>
    <property type="molecule type" value="Genomic_DNA"/>
</dbReference>